<keyword evidence="1" id="KW-0472">Membrane</keyword>
<feature type="transmembrane region" description="Helical" evidence="1">
    <location>
        <begin position="90"/>
        <end position="108"/>
    </location>
</feature>
<protein>
    <submittedName>
        <fullName evidence="2">DUF1109 family protein</fullName>
    </submittedName>
</protein>
<gene>
    <name evidence="2" type="ORF">EHQ64_16105</name>
</gene>
<organism evidence="2 3">
    <name type="scientific">Leptospira sarikeiensis</name>
    <dbReference type="NCBI Taxonomy" id="2484943"/>
    <lineage>
        <taxon>Bacteria</taxon>
        <taxon>Pseudomonadati</taxon>
        <taxon>Spirochaetota</taxon>
        <taxon>Spirochaetia</taxon>
        <taxon>Leptospirales</taxon>
        <taxon>Leptospiraceae</taxon>
        <taxon>Leptospira</taxon>
    </lineage>
</organism>
<name>A0A4R9K1N4_9LEPT</name>
<feature type="transmembrane region" description="Helical" evidence="1">
    <location>
        <begin position="60"/>
        <end position="78"/>
    </location>
</feature>
<evidence type="ECO:0000313" key="3">
    <source>
        <dbReference type="Proteomes" id="UP000297762"/>
    </source>
</evidence>
<keyword evidence="1" id="KW-1133">Transmembrane helix</keyword>
<dbReference type="OrthoDB" id="327803at2"/>
<feature type="transmembrane region" description="Helical" evidence="1">
    <location>
        <begin position="120"/>
        <end position="143"/>
    </location>
</feature>
<dbReference type="Proteomes" id="UP000297762">
    <property type="component" value="Unassembled WGS sequence"/>
</dbReference>
<reference evidence="2" key="1">
    <citation type="journal article" date="2019" name="PLoS Negl. Trop. Dis.">
        <title>Revisiting the worldwide diversity of Leptospira species in the environment.</title>
        <authorList>
            <person name="Vincent A.T."/>
            <person name="Schiettekatte O."/>
            <person name="Bourhy P."/>
            <person name="Veyrier F.J."/>
            <person name="Picardeau M."/>
        </authorList>
    </citation>
    <scope>NUCLEOTIDE SEQUENCE [LARGE SCALE GENOMIC DNA]</scope>
    <source>
        <strain evidence="2">201702455</strain>
    </source>
</reference>
<evidence type="ECO:0000256" key="1">
    <source>
        <dbReference type="SAM" id="Phobius"/>
    </source>
</evidence>
<proteinExistence type="predicted"/>
<dbReference type="RefSeq" id="WP_135650828.1">
    <property type="nucleotide sequence ID" value="NZ_RQGF01000030.1"/>
</dbReference>
<sequence>MSKAKPDKTEELIQVLSADLKKGSLNLSILFLSWMGLLVSGILLGWSVSLLTNRPVFPGWWPEPVLVVAWGAFSGYFLSRLAYPEENSIWMFWGAGASIFLWIGYNIVRFFTEFDLGHVHIGFCPGILAISSVLFGTLGSFLLSKMSSSRPGLSAFLFLSLLFASSNIGLKFVCPVQDASHIFLSHVVFTLTWIGLFWIPVRKKFSW</sequence>
<feature type="transmembrane region" description="Helical" evidence="1">
    <location>
        <begin position="27"/>
        <end position="48"/>
    </location>
</feature>
<accession>A0A4R9K1N4</accession>
<keyword evidence="3" id="KW-1185">Reference proteome</keyword>
<dbReference type="EMBL" id="RQGF01000030">
    <property type="protein sequence ID" value="TGL59613.1"/>
    <property type="molecule type" value="Genomic_DNA"/>
</dbReference>
<feature type="transmembrane region" description="Helical" evidence="1">
    <location>
        <begin position="155"/>
        <end position="173"/>
    </location>
</feature>
<keyword evidence="1" id="KW-0812">Transmembrane</keyword>
<feature type="transmembrane region" description="Helical" evidence="1">
    <location>
        <begin position="179"/>
        <end position="201"/>
    </location>
</feature>
<evidence type="ECO:0000313" key="2">
    <source>
        <dbReference type="EMBL" id="TGL59613.1"/>
    </source>
</evidence>
<comment type="caution">
    <text evidence="2">The sequence shown here is derived from an EMBL/GenBank/DDBJ whole genome shotgun (WGS) entry which is preliminary data.</text>
</comment>
<dbReference type="AlphaFoldDB" id="A0A4R9K1N4"/>